<proteinExistence type="predicted"/>
<dbReference type="KEGG" id="cbat:M666_18065"/>
<dbReference type="CDD" id="cd00146">
    <property type="entry name" value="PKD"/>
    <property type="match status" value="1"/>
</dbReference>
<dbReference type="Gene3D" id="2.60.40.2410">
    <property type="entry name" value="Uncharacterised protein PF12988, DUF3872"/>
    <property type="match status" value="2"/>
</dbReference>
<dbReference type="PROSITE" id="PS50093">
    <property type="entry name" value="PKD"/>
    <property type="match status" value="1"/>
</dbReference>
<dbReference type="Gene3D" id="2.60.40.10">
    <property type="entry name" value="Immunoglobulins"/>
    <property type="match status" value="2"/>
</dbReference>
<accession>A0AAU8RJ19</accession>
<feature type="domain" description="PKD" evidence="1">
    <location>
        <begin position="454"/>
        <end position="521"/>
    </location>
</feature>
<evidence type="ECO:0000313" key="3">
    <source>
        <dbReference type="Proteomes" id="UP000030786"/>
    </source>
</evidence>
<dbReference type="Gene3D" id="2.60.40.3440">
    <property type="match status" value="1"/>
</dbReference>
<reference evidence="2 3" key="1">
    <citation type="journal article" date="2014" name="Environ. Microbiol.">
        <title>Contrasting genomic patterns and infection strategies of two co-existing Bacteroidetes podovirus genera.</title>
        <authorList>
            <person name="Holmfeldt K."/>
            <person name="Howard-Varona C."/>
            <person name="Solonenko N."/>
            <person name="Sullivan M.B."/>
        </authorList>
    </citation>
    <scope>NUCLEOTIDE SEQUENCE [LARGE SCALE GENOMIC DNA]</scope>
    <source>
        <strain evidence="2 3">18</strain>
    </source>
</reference>
<dbReference type="InterPro" id="IPR000601">
    <property type="entry name" value="PKD_dom"/>
</dbReference>
<organism evidence="2 3">
    <name type="scientific">Cellulophaga baltica 18</name>
    <dbReference type="NCBI Taxonomy" id="1348584"/>
    <lineage>
        <taxon>Bacteria</taxon>
        <taxon>Pseudomonadati</taxon>
        <taxon>Bacteroidota</taxon>
        <taxon>Flavobacteriia</taxon>
        <taxon>Flavobacteriales</taxon>
        <taxon>Flavobacteriaceae</taxon>
        <taxon>Cellulophaga</taxon>
    </lineage>
</organism>
<dbReference type="InterPro" id="IPR032179">
    <property type="entry name" value="Cry22Aa_Ig-like"/>
</dbReference>
<dbReference type="Pfam" id="PF18911">
    <property type="entry name" value="PKD_4"/>
    <property type="match status" value="1"/>
</dbReference>
<dbReference type="InterPro" id="IPR035986">
    <property type="entry name" value="PKD_dom_sf"/>
</dbReference>
<dbReference type="EMBL" id="CP009976">
    <property type="protein sequence ID" value="AIZ43287.1"/>
    <property type="molecule type" value="Genomic_DNA"/>
</dbReference>
<dbReference type="AlphaFoldDB" id="A0AAU8RJ19"/>
<dbReference type="GeneID" id="78062617"/>
<dbReference type="InterPro" id="IPR038707">
    <property type="entry name" value="TraQ_sf"/>
</dbReference>
<evidence type="ECO:0000313" key="2">
    <source>
        <dbReference type="EMBL" id="AIZ43287.1"/>
    </source>
</evidence>
<name>A0AAU8RJ19_9FLAO</name>
<dbReference type="InterPro" id="IPR022409">
    <property type="entry name" value="PKD/Chitinase_dom"/>
</dbReference>
<sequence>MQAIKHPLIRKAFMLVLLVGLCISCTKEVKLFTEVEFELITSHTNQGYVNGLLATTIEVIPEEVLEEISYGFSYSVKNGEGYFVDANGVLLAPNSKTTLSPLATSLSYIGTSVGDHEVKIIASDNFGMEKEETLLYTIDEVSVIWTAASTATQVELGKTVAIVVNFEIDDTESGISFVRNYQLEAGQGELKDHDTENNIVLNEDVQITPGTYTLNFTPNTLGVVPINFVLTDSNNQERNVILSFEVVEDIIDTMAPELTILGDNPFDVFLGVTYQDAGATALDDIDGDISAEIVVDDTQVDTIVEGVYEVVYTVSDDDGNTATASRMVNVVRDVNGNMPPTANDITRTSANTEASIFSVLEATSDPESDPITIVRIGSVIPTEAGTVSFTGSDISFTPSANYVGTAEFTYTISDGRMWNEATGTVELTITQGNRPPVAVAELLTDYDPTTLTRSFSGVGSSDPDGDTLTYQWNFRDFANPISGAFGDNTSWPFTSAGTYQVTLTVFDGNGLQDSDTIEVVVDEASNIIFSDGKIAQSIYVQEFGGIQTQGTVTVVNNPSSFIIRASGLQATTYFIIDGVEYSVSSSTLGFGDNSQETFITPVFPLGTYTYEFRVFNSASGVGGDASGGVGENN</sequence>
<gene>
    <name evidence="2" type="ORF">M666_18065</name>
</gene>
<evidence type="ECO:0000259" key="1">
    <source>
        <dbReference type="PROSITE" id="PS50093"/>
    </source>
</evidence>
<dbReference type="RefSeq" id="WP_029445749.1">
    <property type="nucleotide sequence ID" value="NZ_CP009976.1"/>
</dbReference>
<dbReference type="Pfam" id="PF16403">
    <property type="entry name" value="Bact_surface_Ig-like"/>
    <property type="match status" value="1"/>
</dbReference>
<protein>
    <recommendedName>
        <fullName evidence="1">PKD domain-containing protein</fullName>
    </recommendedName>
</protein>
<dbReference type="Pfam" id="PF17963">
    <property type="entry name" value="Big_9"/>
    <property type="match status" value="1"/>
</dbReference>
<dbReference type="SUPFAM" id="SSF49299">
    <property type="entry name" value="PKD domain"/>
    <property type="match status" value="1"/>
</dbReference>
<dbReference type="Proteomes" id="UP000030786">
    <property type="component" value="Chromosome"/>
</dbReference>
<dbReference type="SMART" id="SM00089">
    <property type="entry name" value="PKD"/>
    <property type="match status" value="1"/>
</dbReference>
<dbReference type="InterPro" id="IPR013783">
    <property type="entry name" value="Ig-like_fold"/>
</dbReference>